<dbReference type="PANTHER" id="PTHR43531:SF11">
    <property type="entry name" value="METHYL-ACCEPTING CHEMOTAXIS PROTEIN 3"/>
    <property type="match status" value="1"/>
</dbReference>
<dbReference type="InterPro" id="IPR004089">
    <property type="entry name" value="MCPsignal_dom"/>
</dbReference>
<organism evidence="8 9">
    <name type="scientific">Dechloromonas hankyongensis</name>
    <dbReference type="NCBI Taxonomy" id="2908002"/>
    <lineage>
        <taxon>Bacteria</taxon>
        <taxon>Pseudomonadati</taxon>
        <taxon>Pseudomonadota</taxon>
        <taxon>Betaproteobacteria</taxon>
        <taxon>Rhodocyclales</taxon>
        <taxon>Azonexaceae</taxon>
        <taxon>Dechloromonas</taxon>
    </lineage>
</organism>
<dbReference type="InterPro" id="IPR051310">
    <property type="entry name" value="MCP_chemotaxis"/>
</dbReference>
<dbReference type="Gene3D" id="1.20.120.1530">
    <property type="match status" value="2"/>
</dbReference>
<dbReference type="PROSITE" id="PS50111">
    <property type="entry name" value="CHEMOTAXIS_TRANSDUC_2"/>
    <property type="match status" value="1"/>
</dbReference>
<feature type="domain" description="HAMP" evidence="7">
    <location>
        <begin position="204"/>
        <end position="248"/>
    </location>
</feature>
<sequence length="753" mass="80211">MLGILVLAGSAHYQLSRVYDVGNFVNTNIVPSLEAMGEISTTFGNLRAQVWQHVALTDRAAMAELDQKINASRQKLDEGLTKYEKENIADDKERSIIASIRSSLRDYYTLTDKGLALSRNDRSDQARDFLLANQVMIAKVSETLGELRDYNAVLAEHGAKDAIAAKSTSTIMAIAVALLAIATIGGIGFVITRNLLKQLGGEPDRAAEIAKQIAAGDLSANIELKIGDTSSLMTAMKHMRDTIQALIDNMNHMSAEHDKGEIDVQIDESRFQGAYKAMAQGVNGMVFGHIAVKKKAMACAKAFGEGDLDAPLEQFPGKKRFINDTMEKLRANIKALIVDANSLAQAAVDGRLEVRADADKHQGDFRKIVDGLNNVMDAMVGPVTEITRVMNAMERGDLTQSINVNYRGQLKALCDTVNATRSKLAQSIDDISRVMSAAERGDLSNSITSEYQGQFKSLCDTVNATVEKLAQTIANVSKAAETLASASTQVSSTAQSLSQSSSEQAASVEETSASIEQISASIKQNTENSKVADSRSAEGTQKAAEGGQAVTETVTAMKQIAKRIGIIDDIAYQTNLLALNAAIEAARAGEHGKGFAVVAAEVRKLAERSQVAAQEIGQLAVNSVGLAEKAGKLLDEIVPTTKQTADLVQEITAGSEEQSAGVEQINTAMGQLSQLTQGNAAASEQLAATSEEMSNQAENLQQLMSFFTVDQDSQMSHPSPIKAKAASGGRGAARPVAAVNGNLALSHADFVKF</sequence>
<dbReference type="InterPro" id="IPR003660">
    <property type="entry name" value="HAMP_dom"/>
</dbReference>
<evidence type="ECO:0000313" key="9">
    <source>
        <dbReference type="Proteomes" id="UP001165384"/>
    </source>
</evidence>
<dbReference type="InterPro" id="IPR004090">
    <property type="entry name" value="Chemotax_Me-accpt_rcpt"/>
</dbReference>
<comment type="caution">
    <text evidence="8">The sequence shown here is derived from an EMBL/GenBank/DDBJ whole genome shotgun (WGS) entry which is preliminary data.</text>
</comment>
<dbReference type="PRINTS" id="PR00260">
    <property type="entry name" value="CHEMTRNSDUCR"/>
</dbReference>
<feature type="region of interest" description="Disordered" evidence="4">
    <location>
        <begin position="524"/>
        <end position="549"/>
    </location>
</feature>
<dbReference type="Gene3D" id="1.10.287.950">
    <property type="entry name" value="Methyl-accepting chemotaxis protein"/>
    <property type="match status" value="1"/>
</dbReference>
<keyword evidence="1" id="KW-0145">Chemotaxis</keyword>
<dbReference type="Pfam" id="PF00015">
    <property type="entry name" value="MCPsignal"/>
    <property type="match status" value="1"/>
</dbReference>
<dbReference type="InterPro" id="IPR041395">
    <property type="entry name" value="McpB_HAMP_3rd"/>
</dbReference>
<keyword evidence="5" id="KW-0472">Membrane</keyword>
<evidence type="ECO:0000259" key="6">
    <source>
        <dbReference type="PROSITE" id="PS50111"/>
    </source>
</evidence>
<dbReference type="Pfam" id="PF18947">
    <property type="entry name" value="HAMP_2"/>
    <property type="match status" value="1"/>
</dbReference>
<keyword evidence="5" id="KW-0812">Transmembrane</keyword>
<evidence type="ECO:0000256" key="5">
    <source>
        <dbReference type="SAM" id="Phobius"/>
    </source>
</evidence>
<protein>
    <submittedName>
        <fullName evidence="8">Methyl-accepting chemotaxis protein</fullName>
    </submittedName>
</protein>
<feature type="domain" description="HAMP" evidence="7">
    <location>
        <begin position="377"/>
        <end position="429"/>
    </location>
</feature>
<feature type="domain" description="Methyl-accepting transducer" evidence="6">
    <location>
        <begin position="479"/>
        <end position="694"/>
    </location>
</feature>
<dbReference type="PANTHER" id="PTHR43531">
    <property type="entry name" value="PROTEIN ICFG"/>
    <property type="match status" value="1"/>
</dbReference>
<dbReference type="EMBL" id="JAKLTN010000002">
    <property type="protein sequence ID" value="MCG2577955.1"/>
    <property type="molecule type" value="Genomic_DNA"/>
</dbReference>
<dbReference type="SMART" id="SM00283">
    <property type="entry name" value="MA"/>
    <property type="match status" value="1"/>
</dbReference>
<feature type="domain" description="HAMP" evidence="7">
    <location>
        <begin position="430"/>
        <end position="474"/>
    </location>
</feature>
<dbReference type="Pfam" id="PF18575">
    <property type="entry name" value="HAMP_N3"/>
    <property type="match status" value="1"/>
</dbReference>
<dbReference type="InterPro" id="IPR024478">
    <property type="entry name" value="HlyB_4HB_MCP"/>
</dbReference>
<gene>
    <name evidence="8" type="ORF">LZ012_13240</name>
</gene>
<feature type="transmembrane region" description="Helical" evidence="5">
    <location>
        <begin position="170"/>
        <end position="191"/>
    </location>
</feature>
<evidence type="ECO:0000256" key="4">
    <source>
        <dbReference type="SAM" id="MobiDB-lite"/>
    </source>
</evidence>
<keyword evidence="5" id="KW-1133">Transmembrane helix</keyword>
<dbReference type="Pfam" id="PF12729">
    <property type="entry name" value="4HB_MCP_1"/>
    <property type="match status" value="1"/>
</dbReference>
<comment type="similarity">
    <text evidence="2">Belongs to the methyl-accepting chemotaxis (MCP) protein family.</text>
</comment>
<dbReference type="Proteomes" id="UP001165384">
    <property type="component" value="Unassembled WGS sequence"/>
</dbReference>
<evidence type="ECO:0000256" key="3">
    <source>
        <dbReference type="PROSITE-ProRule" id="PRU00284"/>
    </source>
</evidence>
<evidence type="ECO:0000256" key="1">
    <source>
        <dbReference type="ARBA" id="ARBA00022500"/>
    </source>
</evidence>
<dbReference type="SMART" id="SM00304">
    <property type="entry name" value="HAMP"/>
    <property type="match status" value="2"/>
</dbReference>
<keyword evidence="3" id="KW-0807">Transducer</keyword>
<dbReference type="SUPFAM" id="SSF58104">
    <property type="entry name" value="Methyl-accepting chemotaxis protein (MCP) signaling domain"/>
    <property type="match status" value="1"/>
</dbReference>
<dbReference type="CDD" id="cd17528">
    <property type="entry name" value="HAMP_III"/>
    <property type="match status" value="1"/>
</dbReference>
<evidence type="ECO:0000259" key="7">
    <source>
        <dbReference type="PROSITE" id="PS50885"/>
    </source>
</evidence>
<accession>A0ABS9K4E6</accession>
<evidence type="ECO:0000256" key="2">
    <source>
        <dbReference type="ARBA" id="ARBA00029447"/>
    </source>
</evidence>
<dbReference type="CDD" id="cd11386">
    <property type="entry name" value="MCP_signal"/>
    <property type="match status" value="1"/>
</dbReference>
<dbReference type="CDD" id="cd17527">
    <property type="entry name" value="HAMP_II"/>
    <property type="match status" value="1"/>
</dbReference>
<keyword evidence="9" id="KW-1185">Reference proteome</keyword>
<evidence type="ECO:0000313" key="8">
    <source>
        <dbReference type="EMBL" id="MCG2577955.1"/>
    </source>
</evidence>
<name>A0ABS9K4E6_9RHOO</name>
<reference evidence="8" key="1">
    <citation type="submission" date="2022-01" db="EMBL/GenBank/DDBJ databases">
        <authorList>
            <person name="Jo J.-H."/>
            <person name="Im W.-T."/>
        </authorList>
    </citation>
    <scope>NUCLEOTIDE SEQUENCE</scope>
    <source>
        <strain evidence="8">XY25</strain>
    </source>
</reference>
<proteinExistence type="inferred from homology"/>
<dbReference type="PROSITE" id="PS50885">
    <property type="entry name" value="HAMP"/>
    <property type="match status" value="3"/>
</dbReference>